<reference evidence="1 2" key="1">
    <citation type="submission" date="2021-06" db="EMBL/GenBank/DDBJ databases">
        <title>Actinomycetes sequencing.</title>
        <authorList>
            <person name="Shan Q."/>
        </authorList>
    </citation>
    <scope>NUCLEOTIDE SEQUENCE [LARGE SCALE GENOMIC DNA]</scope>
    <source>
        <strain evidence="1 2">NEAU-G5</strain>
    </source>
</reference>
<proteinExistence type="predicted"/>
<accession>A0ABS6AUY0</accession>
<dbReference type="EMBL" id="JAHKNI010000001">
    <property type="protein sequence ID" value="MBU3060839.1"/>
    <property type="molecule type" value="Genomic_DNA"/>
</dbReference>
<evidence type="ECO:0000313" key="1">
    <source>
        <dbReference type="EMBL" id="MBU3060839.1"/>
    </source>
</evidence>
<dbReference type="RefSeq" id="WP_215915633.1">
    <property type="nucleotide sequence ID" value="NZ_JAHKNI010000001.1"/>
</dbReference>
<keyword evidence="2" id="KW-1185">Reference proteome</keyword>
<gene>
    <name evidence="1" type="ORF">KO481_04775</name>
</gene>
<comment type="caution">
    <text evidence="1">The sequence shown here is derived from an EMBL/GenBank/DDBJ whole genome shotgun (WGS) entry which is preliminary data.</text>
</comment>
<protein>
    <submittedName>
        <fullName evidence="1">Uncharacterized protein</fullName>
    </submittedName>
</protein>
<dbReference type="Proteomes" id="UP000733379">
    <property type="component" value="Unassembled WGS sequence"/>
</dbReference>
<evidence type="ECO:0000313" key="2">
    <source>
        <dbReference type="Proteomes" id="UP000733379"/>
    </source>
</evidence>
<organism evidence="1 2">
    <name type="scientific">Nocardia albiluteola</name>
    <dbReference type="NCBI Taxonomy" id="2842303"/>
    <lineage>
        <taxon>Bacteria</taxon>
        <taxon>Bacillati</taxon>
        <taxon>Actinomycetota</taxon>
        <taxon>Actinomycetes</taxon>
        <taxon>Mycobacteriales</taxon>
        <taxon>Nocardiaceae</taxon>
        <taxon>Nocardia</taxon>
    </lineage>
</organism>
<name>A0ABS6AUY0_9NOCA</name>
<sequence length="49" mass="5253">MWEDLLPLLLLLVTVVALVGWCHASPYAVVAAGMFLTAAVGAWQKLRAS</sequence>